<dbReference type="GO" id="GO:0008810">
    <property type="term" value="F:cellulase activity"/>
    <property type="evidence" value="ECO:0007669"/>
    <property type="project" value="UniProtKB-EC"/>
</dbReference>
<dbReference type="InterPro" id="IPR006311">
    <property type="entry name" value="TAT_signal"/>
</dbReference>
<evidence type="ECO:0000259" key="10">
    <source>
        <dbReference type="PROSITE" id="PS51173"/>
    </source>
</evidence>
<dbReference type="EMBL" id="FNJN01000001">
    <property type="protein sequence ID" value="SDO67269.1"/>
    <property type="molecule type" value="Genomic_DNA"/>
</dbReference>
<feature type="region of interest" description="Disordered" evidence="8">
    <location>
        <begin position="397"/>
        <end position="464"/>
    </location>
</feature>
<feature type="compositionally biased region" description="Low complexity" evidence="8">
    <location>
        <begin position="454"/>
        <end position="464"/>
    </location>
</feature>
<dbReference type="GO" id="GO:0030245">
    <property type="term" value="P:cellulose catabolic process"/>
    <property type="evidence" value="ECO:0007669"/>
    <property type="project" value="UniProtKB-KW"/>
</dbReference>
<dbReference type="InterPro" id="IPR018087">
    <property type="entry name" value="Glyco_hydro_5_CS"/>
</dbReference>
<comment type="similarity">
    <text evidence="7">Belongs to the glycosyl hydrolase 5 (cellulase A) family.</text>
</comment>
<feature type="domain" description="CBM2" evidence="10">
    <location>
        <begin position="459"/>
        <end position="561"/>
    </location>
</feature>
<keyword evidence="5 7" id="KW-0326">Glycosidase</keyword>
<evidence type="ECO:0000256" key="1">
    <source>
        <dbReference type="ARBA" id="ARBA00000966"/>
    </source>
</evidence>
<feature type="signal peptide" evidence="9">
    <location>
        <begin position="1"/>
        <end position="40"/>
    </location>
</feature>
<dbReference type="PANTHER" id="PTHR35923">
    <property type="entry name" value="MAJOR EXTRACELLULAR ENDOGLUCANASE"/>
    <property type="match status" value="1"/>
</dbReference>
<protein>
    <recommendedName>
        <fullName evidence="7">Endoglucanase</fullName>
        <ecNumber evidence="7">3.2.1.4</ecNumber>
    </recommendedName>
</protein>
<dbReference type="GO" id="GO:0030247">
    <property type="term" value="F:polysaccharide binding"/>
    <property type="evidence" value="ECO:0007669"/>
    <property type="project" value="UniProtKB-UniRule"/>
</dbReference>
<feature type="chain" id="PRO_5039201157" description="Endoglucanase" evidence="9">
    <location>
        <begin position="41"/>
        <end position="561"/>
    </location>
</feature>
<name>A0A1H0LGD7_MICTS</name>
<accession>A0A1H0LGD7</accession>
<dbReference type="Pfam" id="PF00553">
    <property type="entry name" value="CBM_2"/>
    <property type="match status" value="1"/>
</dbReference>
<dbReference type="PROSITE" id="PS51173">
    <property type="entry name" value="CBM2"/>
    <property type="match status" value="1"/>
</dbReference>
<dbReference type="InterPro" id="IPR012291">
    <property type="entry name" value="CBM2_carb-bd_dom_sf"/>
</dbReference>
<evidence type="ECO:0000256" key="4">
    <source>
        <dbReference type="ARBA" id="ARBA00023277"/>
    </source>
</evidence>
<dbReference type="PROSITE" id="PS51318">
    <property type="entry name" value="TAT"/>
    <property type="match status" value="1"/>
</dbReference>
<dbReference type="EC" id="3.2.1.4" evidence="7"/>
<dbReference type="Proteomes" id="UP000186456">
    <property type="component" value="Unassembled WGS sequence"/>
</dbReference>
<dbReference type="Gene3D" id="3.20.20.80">
    <property type="entry name" value="Glycosidases"/>
    <property type="match status" value="1"/>
</dbReference>
<dbReference type="PANTHER" id="PTHR35923:SF2">
    <property type="entry name" value="ENDOGLUCANASE"/>
    <property type="match status" value="1"/>
</dbReference>
<evidence type="ECO:0000256" key="2">
    <source>
        <dbReference type="ARBA" id="ARBA00022801"/>
    </source>
</evidence>
<dbReference type="SMART" id="SM00637">
    <property type="entry name" value="CBD_II"/>
    <property type="match status" value="1"/>
</dbReference>
<keyword evidence="3 7" id="KW-0136">Cellulose degradation</keyword>
<evidence type="ECO:0000256" key="6">
    <source>
        <dbReference type="ARBA" id="ARBA00023326"/>
    </source>
</evidence>
<evidence type="ECO:0000256" key="8">
    <source>
        <dbReference type="SAM" id="MobiDB-lite"/>
    </source>
</evidence>
<comment type="catalytic activity">
    <reaction evidence="1 7">
        <text>Endohydrolysis of (1-&gt;4)-beta-D-glucosidic linkages in cellulose, lichenin and cereal beta-D-glucans.</text>
        <dbReference type="EC" id="3.2.1.4"/>
    </reaction>
</comment>
<feature type="compositionally biased region" description="Pro residues" evidence="8">
    <location>
        <begin position="397"/>
        <end position="439"/>
    </location>
</feature>
<gene>
    <name evidence="11" type="ORF">SAMN04487788_0542</name>
</gene>
<keyword evidence="2 7" id="KW-0378">Hydrolase</keyword>
<evidence type="ECO:0000313" key="11">
    <source>
        <dbReference type="EMBL" id="SDO67269.1"/>
    </source>
</evidence>
<keyword evidence="6 7" id="KW-0624">Polysaccharide degradation</keyword>
<dbReference type="PROSITE" id="PS00659">
    <property type="entry name" value="GLYCOSYL_HYDROL_F5"/>
    <property type="match status" value="1"/>
</dbReference>
<evidence type="ECO:0000256" key="7">
    <source>
        <dbReference type="RuleBase" id="RU361153"/>
    </source>
</evidence>
<evidence type="ECO:0000256" key="9">
    <source>
        <dbReference type="SAM" id="SignalP"/>
    </source>
</evidence>
<sequence length="561" mass="58235">MTAGVPMSTKRTNWSSTRRVLHRAAALVAGATLVAAGAIAAPAASAATSLPGWLSTQGSTIVTASGAPFTIKATAWFGMETSNCAPHGLWSIALDDGLSAIAGMGFNTIRLPFSNECLAAKASNSINGAVNPGLVSLTPLQLMDTVIARAKAHGLSVILDRHRPDSAAQSELWYTGQYSEQRWIDDWKMLAARYKNESAVIGVDLHNEPHGGACWNCGDPARDWRAAATRAGNAVLGVNPRLLIIVEGVERQNDGSNTWWGGGLKDAGAAPVTLAVKNRVVYSPHDYPASVFAQPWFSASGYPANLEAVWDANWGYLVRKNIAPVLLGEFGTKLETASDRAWLDALVAYLAKTKISYAYWSFNPNSGDTGGLVADDWRTPQKAKLAALAPILTPVAAPAPQPAPIPSTPAPTTTPRPSLTPTPTPTPTATPKPPTPSPKPSVSVTPSPAPTPKPGTGTAPGASAGITATWVPQSTWGEGYVAELTVTATGPVTKWSVSFDAAGTTAVSNAWGMRCSVAAGRVTCTGADWAATLAPGQTVRVGLQAAATRAPSPAKLTLSAS</sequence>
<dbReference type="AlphaFoldDB" id="A0A1H0LGD7"/>
<evidence type="ECO:0000256" key="5">
    <source>
        <dbReference type="ARBA" id="ARBA00023295"/>
    </source>
</evidence>
<dbReference type="Gene3D" id="2.60.40.290">
    <property type="match status" value="1"/>
</dbReference>
<dbReference type="SUPFAM" id="SSF51445">
    <property type="entry name" value="(Trans)glycosidases"/>
    <property type="match status" value="1"/>
</dbReference>
<organism evidence="11 12">
    <name type="scientific">Microbacterium testaceum (strain StLB037)</name>
    <dbReference type="NCBI Taxonomy" id="979556"/>
    <lineage>
        <taxon>Bacteria</taxon>
        <taxon>Bacillati</taxon>
        <taxon>Actinomycetota</taxon>
        <taxon>Actinomycetes</taxon>
        <taxon>Micrococcales</taxon>
        <taxon>Microbacteriaceae</taxon>
        <taxon>Microbacterium</taxon>
    </lineage>
</organism>
<proteinExistence type="inferred from homology"/>
<dbReference type="InterPro" id="IPR008965">
    <property type="entry name" value="CBM2/CBM3_carb-bd_dom_sf"/>
</dbReference>
<dbReference type="InterPro" id="IPR017853">
    <property type="entry name" value="GH"/>
</dbReference>
<reference evidence="11 12" key="1">
    <citation type="submission" date="2016-10" db="EMBL/GenBank/DDBJ databases">
        <authorList>
            <person name="de Groot N.N."/>
        </authorList>
    </citation>
    <scope>NUCLEOTIDE SEQUENCE [LARGE SCALE GENOMIC DNA]</scope>
    <source>
        <strain evidence="11 12">StLB037</strain>
    </source>
</reference>
<keyword evidence="4 7" id="KW-0119">Carbohydrate metabolism</keyword>
<evidence type="ECO:0000256" key="3">
    <source>
        <dbReference type="ARBA" id="ARBA00023001"/>
    </source>
</evidence>
<dbReference type="InterPro" id="IPR001547">
    <property type="entry name" value="Glyco_hydro_5"/>
</dbReference>
<dbReference type="SUPFAM" id="SSF49384">
    <property type="entry name" value="Carbohydrate-binding domain"/>
    <property type="match status" value="1"/>
</dbReference>
<dbReference type="Pfam" id="PF00150">
    <property type="entry name" value="Cellulase"/>
    <property type="match status" value="1"/>
</dbReference>
<dbReference type="InterPro" id="IPR001919">
    <property type="entry name" value="CBD2"/>
</dbReference>
<evidence type="ECO:0000313" key="12">
    <source>
        <dbReference type="Proteomes" id="UP000186456"/>
    </source>
</evidence>
<keyword evidence="9" id="KW-0732">Signal</keyword>